<feature type="region of interest" description="Disordered" evidence="1">
    <location>
        <begin position="314"/>
        <end position="375"/>
    </location>
</feature>
<dbReference type="OrthoDB" id="8963247at2"/>
<dbReference type="Proteomes" id="UP000343335">
    <property type="component" value="Unassembled WGS sequence"/>
</dbReference>
<feature type="compositionally biased region" description="Basic and acidic residues" evidence="1">
    <location>
        <begin position="68"/>
        <end position="87"/>
    </location>
</feature>
<accession>A0A5E4RYW4</accession>
<dbReference type="RefSeq" id="WP_150662802.1">
    <property type="nucleotide sequence ID" value="NZ_CABPSA010000001.1"/>
</dbReference>
<organism evidence="3 4">
    <name type="scientific">Pandoraea commovens</name>
    <dbReference type="NCBI Taxonomy" id="2508289"/>
    <lineage>
        <taxon>Bacteria</taxon>
        <taxon>Pseudomonadati</taxon>
        <taxon>Pseudomonadota</taxon>
        <taxon>Betaproteobacteria</taxon>
        <taxon>Burkholderiales</taxon>
        <taxon>Burkholderiaceae</taxon>
        <taxon>Pandoraea</taxon>
    </lineage>
</organism>
<dbReference type="InterPro" id="IPR051686">
    <property type="entry name" value="Lipoprotein_DolP"/>
</dbReference>
<feature type="compositionally biased region" description="Basic and acidic residues" evidence="1">
    <location>
        <begin position="23"/>
        <end position="33"/>
    </location>
</feature>
<feature type="domain" description="BON" evidence="2">
    <location>
        <begin position="248"/>
        <end position="316"/>
    </location>
</feature>
<dbReference type="Pfam" id="PF04972">
    <property type="entry name" value="BON"/>
    <property type="match status" value="1"/>
</dbReference>
<feature type="region of interest" description="Disordered" evidence="1">
    <location>
        <begin position="175"/>
        <end position="250"/>
    </location>
</feature>
<gene>
    <name evidence="3" type="ORF">PCO31010_00460</name>
</gene>
<protein>
    <submittedName>
        <fullName evidence="3">Transport-associated protein</fullName>
    </submittedName>
</protein>
<evidence type="ECO:0000313" key="3">
    <source>
        <dbReference type="EMBL" id="VVD68031.1"/>
    </source>
</evidence>
<feature type="compositionally biased region" description="Basic and acidic residues" evidence="1">
    <location>
        <begin position="1"/>
        <end position="12"/>
    </location>
</feature>
<feature type="compositionally biased region" description="Low complexity" evidence="1">
    <location>
        <begin position="193"/>
        <end position="203"/>
    </location>
</feature>
<dbReference type="AlphaFoldDB" id="A0A5E4RYW4"/>
<name>A0A5E4RYW4_9BURK</name>
<feature type="compositionally biased region" description="Gly residues" evidence="1">
    <location>
        <begin position="218"/>
        <end position="231"/>
    </location>
</feature>
<reference evidence="3 4" key="1">
    <citation type="submission" date="2019-08" db="EMBL/GenBank/DDBJ databases">
        <authorList>
            <person name="Peeters C."/>
        </authorList>
    </citation>
    <scope>NUCLEOTIDE SEQUENCE [LARGE SCALE GENOMIC DNA]</scope>
    <source>
        <strain evidence="3 4">LMG 31010</strain>
    </source>
</reference>
<feature type="compositionally biased region" description="Polar residues" evidence="1">
    <location>
        <begin position="329"/>
        <end position="343"/>
    </location>
</feature>
<feature type="compositionally biased region" description="Polar residues" evidence="1">
    <location>
        <begin position="101"/>
        <end position="119"/>
    </location>
</feature>
<sequence length="375" mass="41288">MQRRYATRDNERQMQGGGQRSQYRRDFDEEAMQRDFSAYDQEDEYGTRPSRERGEREGQGAWQADWSEAGRARIDDPRNERNERHGNSGDSRYGYSRDTYGRSQAGQNRDTYGRSQAGQNRDAYGARSGLGGAGGYGRSYGRDYGRDYEDAFMGEYGGDYGGDFSTDYGRDYGRDYDRDYGSRVSQGGGRRQSGGQSMQRGPQGWEGRESQAQQRGYGNYGSYGSQGGHGGASMDMRHRQGPKGYSRSDERIREDVCERLCMAHELEVHDVSVQVKDGRVDLQGSVPERWMKHAIEDCAEQCFGVQDVENRIRTQSSHRDHPHGGTGSGTSASQRTSGQTGTVGTPGAQTASSAAGSTGSSSGTSGSGNDAGKHH</sequence>
<feature type="compositionally biased region" description="Gly residues" evidence="1">
    <location>
        <begin position="128"/>
        <end position="138"/>
    </location>
</feature>
<evidence type="ECO:0000256" key="1">
    <source>
        <dbReference type="SAM" id="MobiDB-lite"/>
    </source>
</evidence>
<dbReference type="Gene3D" id="3.30.1340.30">
    <property type="match status" value="1"/>
</dbReference>
<dbReference type="PANTHER" id="PTHR34606:SF15">
    <property type="entry name" value="BON DOMAIN-CONTAINING PROTEIN"/>
    <property type="match status" value="1"/>
</dbReference>
<evidence type="ECO:0000313" key="4">
    <source>
        <dbReference type="Proteomes" id="UP000343335"/>
    </source>
</evidence>
<evidence type="ECO:0000259" key="2">
    <source>
        <dbReference type="PROSITE" id="PS50914"/>
    </source>
</evidence>
<dbReference type="PANTHER" id="PTHR34606">
    <property type="entry name" value="BON DOMAIN-CONTAINING PROTEIN"/>
    <property type="match status" value="1"/>
</dbReference>
<dbReference type="PROSITE" id="PS50914">
    <property type="entry name" value="BON"/>
    <property type="match status" value="1"/>
</dbReference>
<feature type="compositionally biased region" description="Basic and acidic residues" evidence="1">
    <location>
        <begin position="45"/>
        <end position="58"/>
    </location>
</feature>
<feature type="compositionally biased region" description="Low complexity" evidence="1">
    <location>
        <begin position="345"/>
        <end position="368"/>
    </location>
</feature>
<dbReference type="InterPro" id="IPR007055">
    <property type="entry name" value="BON_dom"/>
</dbReference>
<feature type="region of interest" description="Disordered" evidence="1">
    <location>
        <begin position="1"/>
        <end position="140"/>
    </location>
</feature>
<dbReference type="EMBL" id="CABPSA010000001">
    <property type="protein sequence ID" value="VVD68031.1"/>
    <property type="molecule type" value="Genomic_DNA"/>
</dbReference>
<feature type="compositionally biased region" description="Basic and acidic residues" evidence="1">
    <location>
        <begin position="314"/>
        <end position="323"/>
    </location>
</feature>
<proteinExistence type="predicted"/>